<feature type="signal peptide" evidence="2">
    <location>
        <begin position="1"/>
        <end position="25"/>
    </location>
</feature>
<dbReference type="STRING" id="1166340.SAMN05192583_0732"/>
<gene>
    <name evidence="3" type="ORF">SAMN05192583_0732</name>
</gene>
<feature type="compositionally biased region" description="Low complexity" evidence="1">
    <location>
        <begin position="67"/>
        <end position="86"/>
    </location>
</feature>
<organism evidence="3 4">
    <name type="scientific">Sphingomonas gellani</name>
    <dbReference type="NCBI Taxonomy" id="1166340"/>
    <lineage>
        <taxon>Bacteria</taxon>
        <taxon>Pseudomonadati</taxon>
        <taxon>Pseudomonadota</taxon>
        <taxon>Alphaproteobacteria</taxon>
        <taxon>Sphingomonadales</taxon>
        <taxon>Sphingomonadaceae</taxon>
        <taxon>Sphingomonas</taxon>
    </lineage>
</organism>
<feature type="chain" id="PRO_5011611106" evidence="2">
    <location>
        <begin position="26"/>
        <end position="616"/>
    </location>
</feature>
<evidence type="ECO:0000256" key="2">
    <source>
        <dbReference type="SAM" id="SignalP"/>
    </source>
</evidence>
<dbReference type="Proteomes" id="UP000199206">
    <property type="component" value="Unassembled WGS sequence"/>
</dbReference>
<protein>
    <submittedName>
        <fullName evidence="3">Uncharacterized protein</fullName>
    </submittedName>
</protein>
<name>A0A1H7ZMJ2_9SPHN</name>
<reference evidence="4" key="1">
    <citation type="submission" date="2016-10" db="EMBL/GenBank/DDBJ databases">
        <authorList>
            <person name="Varghese N."/>
            <person name="Submissions S."/>
        </authorList>
    </citation>
    <scope>NUCLEOTIDE SEQUENCE [LARGE SCALE GENOMIC DNA]</scope>
    <source>
        <strain evidence="4">S6-262</strain>
    </source>
</reference>
<feature type="compositionally biased region" description="Pro residues" evidence="1">
    <location>
        <begin position="42"/>
        <end position="66"/>
    </location>
</feature>
<dbReference type="EMBL" id="FOCF01000001">
    <property type="protein sequence ID" value="SEM58667.1"/>
    <property type="molecule type" value="Genomic_DNA"/>
</dbReference>
<evidence type="ECO:0000313" key="4">
    <source>
        <dbReference type="Proteomes" id="UP000199206"/>
    </source>
</evidence>
<dbReference type="RefSeq" id="WP_244501359.1">
    <property type="nucleotide sequence ID" value="NZ_FOCF01000001.1"/>
</dbReference>
<proteinExistence type="predicted"/>
<dbReference type="AlphaFoldDB" id="A0A1H7ZMJ2"/>
<evidence type="ECO:0000313" key="3">
    <source>
        <dbReference type="EMBL" id="SEM58667.1"/>
    </source>
</evidence>
<keyword evidence="4" id="KW-1185">Reference proteome</keyword>
<evidence type="ECO:0000256" key="1">
    <source>
        <dbReference type="SAM" id="MobiDB-lite"/>
    </source>
</evidence>
<sequence>MAICPKRHAAVAALALGAVALPAIGIGQERPESILPPGFGEPSPPPATRPAPRPSPTPGTPVPSAPSAPGAAPVVPAAPSPSTAVVQPLPPEYPVTSNEQDAETPAPTIDPQTLAEYEMPAAARRSLAMVGPTGAAEGGLPSDAFAGADGRYLEQLMRRLAAPLPSRWMSILLRRTLLSTVETPKRVNGADFAAERAWLLLRMGESVAARALVQNVDTANYTPKLYDVAMNAMLATGDPAGLCPLQPRAVVLSPARSWTLAGAMCAALTGQAADARSLLAQARKRRVATGIDLQLTQKVIGAGPGGRQMMTIEWAGVDRLTAWRFGLSTAMGVAIPDDMMASVGTQALYWRALSPAVAPADRLSAAEGAAAQGVLSNAALVDLYGAVDQADDAPSAAAAVAADLRTAFTGDRASARLSALRQLWGTQTGRVPYARLVLTAHAAARAPIQAGSADADRLIASMLSVGMDRTAARWRGAVEAGGDGWAMLQLSDPDLSRRLTYRDLAGYTGQGDAALKQRLLFAGLAGLGRLAPADVERAAEALDVRIGAENAWTRALDRAAMAGQPGTVVVLAALGMQTGSWKGVPPEMLYRIVGALRSVGLGGEARMIAAEALARA</sequence>
<accession>A0A1H7ZMJ2</accession>
<keyword evidence="2" id="KW-0732">Signal</keyword>
<feature type="region of interest" description="Disordered" evidence="1">
    <location>
        <begin position="31"/>
        <end position="110"/>
    </location>
</feature>